<evidence type="ECO:0000313" key="6">
    <source>
        <dbReference type="EMBL" id="CAF3588611.1"/>
    </source>
</evidence>
<evidence type="ECO:0000313" key="4">
    <source>
        <dbReference type="EMBL" id="CAF1609986.1"/>
    </source>
</evidence>
<dbReference type="Proteomes" id="UP000663836">
    <property type="component" value="Unassembled WGS sequence"/>
</dbReference>
<reference evidence="3" key="1">
    <citation type="submission" date="2021-02" db="EMBL/GenBank/DDBJ databases">
        <authorList>
            <person name="Nowell W R."/>
        </authorList>
    </citation>
    <scope>NUCLEOTIDE SEQUENCE</scope>
</reference>
<sequence length="269" mass="29147">MQVSIIYFISLIGFIHVCSSASSPEWTGFYNVDDSCLQAECCCVSEQATITKPNNAELLVTANVAGAPCQAQLNGSTTISVLLPIPQDKNGFQITTNFLGTNNRFTLNADSQYIANVNLDNPKCSGMARRAISNWVGTYSIDDSCNQNDCCCLSEQATISKRSDTQFLVSARVAGVPCQAQLNGSTTIEVPIPVPQDKNGFQITTNFLGTNNRFTLTYDNKYIANVNLQSPRCSGMGRRIDGDNNTASLISSSSILILINAFLFRMICA</sequence>
<proteinExistence type="predicted"/>
<dbReference type="EMBL" id="CAJNOL010005800">
    <property type="protein sequence ID" value="CAF1609986.1"/>
    <property type="molecule type" value="Genomic_DNA"/>
</dbReference>
<evidence type="ECO:0000256" key="1">
    <source>
        <dbReference type="SAM" id="SignalP"/>
    </source>
</evidence>
<dbReference type="Proteomes" id="UP000663874">
    <property type="component" value="Unassembled WGS sequence"/>
</dbReference>
<keyword evidence="8" id="KW-1185">Reference proteome</keyword>
<feature type="chain" id="PRO_5036227786" evidence="1">
    <location>
        <begin position="21"/>
        <end position="269"/>
    </location>
</feature>
<accession>A0A815IGE4</accession>
<name>A0A815IGE4_9BILA</name>
<dbReference type="Proteomes" id="UP000663864">
    <property type="component" value="Unassembled WGS sequence"/>
</dbReference>
<comment type="caution">
    <text evidence="3">The sequence shown here is derived from an EMBL/GenBank/DDBJ whole genome shotgun (WGS) entry which is preliminary data.</text>
</comment>
<dbReference type="EMBL" id="CAJNOT010000189">
    <property type="protein sequence ID" value="CAF0885708.1"/>
    <property type="molecule type" value="Genomic_DNA"/>
</dbReference>
<feature type="signal peptide" evidence="1">
    <location>
        <begin position="1"/>
        <end position="20"/>
    </location>
</feature>
<dbReference type="AlphaFoldDB" id="A0A815IGE4"/>
<dbReference type="EMBL" id="CAJOBD010000133">
    <property type="protein sequence ID" value="CAF3588611.1"/>
    <property type="molecule type" value="Genomic_DNA"/>
</dbReference>
<dbReference type="EMBL" id="CAJNOH010004380">
    <property type="protein sequence ID" value="CAF1367841.1"/>
    <property type="molecule type" value="Genomic_DNA"/>
</dbReference>
<keyword evidence="1" id="KW-0732">Signal</keyword>
<dbReference type="EMBL" id="CAJOBE010000097">
    <property type="protein sequence ID" value="CAF3567372.1"/>
    <property type="molecule type" value="Genomic_DNA"/>
</dbReference>
<evidence type="ECO:0000313" key="5">
    <source>
        <dbReference type="EMBL" id="CAF3567372.1"/>
    </source>
</evidence>
<evidence type="ECO:0000313" key="3">
    <source>
        <dbReference type="EMBL" id="CAF1367841.1"/>
    </source>
</evidence>
<protein>
    <submittedName>
        <fullName evidence="3">Uncharacterized protein</fullName>
    </submittedName>
</protein>
<organism evidence="3 7">
    <name type="scientific">Rotaria sordida</name>
    <dbReference type="NCBI Taxonomy" id="392033"/>
    <lineage>
        <taxon>Eukaryota</taxon>
        <taxon>Metazoa</taxon>
        <taxon>Spiralia</taxon>
        <taxon>Gnathifera</taxon>
        <taxon>Rotifera</taxon>
        <taxon>Eurotatoria</taxon>
        <taxon>Bdelloidea</taxon>
        <taxon>Philodinida</taxon>
        <taxon>Philodinidae</taxon>
        <taxon>Rotaria</taxon>
    </lineage>
</organism>
<evidence type="ECO:0000313" key="7">
    <source>
        <dbReference type="Proteomes" id="UP000663854"/>
    </source>
</evidence>
<evidence type="ECO:0000313" key="2">
    <source>
        <dbReference type="EMBL" id="CAF0885708.1"/>
    </source>
</evidence>
<evidence type="ECO:0000313" key="8">
    <source>
        <dbReference type="Proteomes" id="UP000663870"/>
    </source>
</evidence>
<dbReference type="Proteomes" id="UP000663870">
    <property type="component" value="Unassembled WGS sequence"/>
</dbReference>
<gene>
    <name evidence="5" type="ORF">FNK824_LOCUS1764</name>
    <name evidence="6" type="ORF">JBS370_LOCUS3176</name>
    <name evidence="4" type="ORF">JXQ802_LOCUS49285</name>
    <name evidence="3" type="ORF">PYM288_LOCUS33204</name>
    <name evidence="2" type="ORF">ZHD862_LOCUS6621</name>
</gene>
<dbReference type="Proteomes" id="UP000663854">
    <property type="component" value="Unassembled WGS sequence"/>
</dbReference>